<reference evidence="2 3" key="1">
    <citation type="submission" date="2016-03" db="EMBL/GenBank/DDBJ databases">
        <title>Genome sequence of Mycoplasma gallinarum strain Mgn_IPT.</title>
        <authorList>
            <person name="Yacoub E."/>
            <person name="Sirand-Pugnet P."/>
            <person name="Barre A."/>
            <person name="Maurier F."/>
            <person name="Blanchard A."/>
            <person name="Ben Abdelmoumen B.M."/>
        </authorList>
    </citation>
    <scope>NUCLEOTIDE SEQUENCE [LARGE SCALE GENOMIC DNA]</scope>
    <source>
        <strain evidence="2 3">Mgn_IPT</strain>
    </source>
</reference>
<evidence type="ECO:0000313" key="3">
    <source>
        <dbReference type="Proteomes" id="UP000076983"/>
    </source>
</evidence>
<dbReference type="Proteomes" id="UP000076983">
    <property type="component" value="Unassembled WGS sequence"/>
</dbReference>
<accession>A0A168RL18</accession>
<protein>
    <recommendedName>
        <fullName evidence="4">Lipoprotein</fullName>
    </recommendedName>
</protein>
<dbReference type="PROSITE" id="PS51257">
    <property type="entry name" value="PROKAR_LIPOPROTEIN"/>
    <property type="match status" value="1"/>
</dbReference>
<dbReference type="STRING" id="29557.MGALLINA_01160"/>
<dbReference type="PATRIC" id="fig|29557.3.peg.107"/>
<proteinExistence type="predicted"/>
<dbReference type="AlphaFoldDB" id="A0A168RL18"/>
<dbReference type="EMBL" id="LVLH01000020">
    <property type="protein sequence ID" value="OAB49081.1"/>
    <property type="molecule type" value="Genomic_DNA"/>
</dbReference>
<feature type="signal peptide" evidence="1">
    <location>
        <begin position="1"/>
        <end position="24"/>
    </location>
</feature>
<feature type="chain" id="PRO_5007900065" description="Lipoprotein" evidence="1">
    <location>
        <begin position="25"/>
        <end position="229"/>
    </location>
</feature>
<keyword evidence="1" id="KW-0732">Signal</keyword>
<evidence type="ECO:0000313" key="2">
    <source>
        <dbReference type="EMBL" id="OAB49081.1"/>
    </source>
</evidence>
<sequence length="229" mass="26652">MKFKIKYLLSSFTSLSLLPAFSMACTNKNIDTEKQKYFSLNTDSDKPKAEKISLEKQELDSLKLEDLHVGVDENTLNKDVETLKELAMNNPEEFNFDFPVTDLIDKIPFDSYISNFTIDYLYARNLLRVNWSFIFKNKKIVLKNDYNFKILGVANIAYHKAEVIVEVSNKTKPYLKRIFRIKFNNTRAYADPNECKIVLDNHDLINVYKYNLDKDGNYLEASPSNSHVC</sequence>
<gene>
    <name evidence="2" type="ORF">MGALLINA_01160</name>
</gene>
<keyword evidence="3" id="KW-1185">Reference proteome</keyword>
<name>A0A168RL18_9BACT</name>
<organism evidence="2 3">
    <name type="scientific">Mycoplasmopsis gallinarum</name>
    <dbReference type="NCBI Taxonomy" id="29557"/>
    <lineage>
        <taxon>Bacteria</taxon>
        <taxon>Bacillati</taxon>
        <taxon>Mycoplasmatota</taxon>
        <taxon>Mycoplasmoidales</taxon>
        <taxon>Metamycoplasmataceae</taxon>
        <taxon>Mycoplasmopsis</taxon>
    </lineage>
</organism>
<comment type="caution">
    <text evidence="2">The sequence shown here is derived from an EMBL/GenBank/DDBJ whole genome shotgun (WGS) entry which is preliminary data.</text>
</comment>
<evidence type="ECO:0008006" key="4">
    <source>
        <dbReference type="Google" id="ProtNLM"/>
    </source>
</evidence>
<evidence type="ECO:0000256" key="1">
    <source>
        <dbReference type="SAM" id="SignalP"/>
    </source>
</evidence>
<dbReference type="RefSeq" id="WP_063625921.1">
    <property type="nucleotide sequence ID" value="NZ_LVLH01000020.1"/>
</dbReference>